<dbReference type="EMBL" id="CM043795">
    <property type="protein sequence ID" value="KAI4817334.1"/>
    <property type="molecule type" value="Genomic_DNA"/>
</dbReference>
<protein>
    <submittedName>
        <fullName evidence="1">Uncharacterized protein</fullName>
    </submittedName>
</protein>
<accession>A0ACB9WVH0</accession>
<comment type="caution">
    <text evidence="1">The sequence shown here is derived from an EMBL/GenBank/DDBJ whole genome shotgun (WGS) entry which is preliminary data.</text>
</comment>
<name>A0ACB9WVH0_CHAAC</name>
<reference evidence="1" key="1">
    <citation type="submission" date="2022-05" db="EMBL/GenBank/DDBJ databases">
        <title>Chromosome-level genome of Chaenocephalus aceratus.</title>
        <authorList>
            <person name="Park H."/>
        </authorList>
    </citation>
    <scope>NUCLEOTIDE SEQUENCE</scope>
    <source>
        <strain evidence="1">KU_202001</strain>
    </source>
</reference>
<proteinExistence type="predicted"/>
<dbReference type="Proteomes" id="UP001057452">
    <property type="component" value="Chromosome 11"/>
</dbReference>
<organism evidence="1 2">
    <name type="scientific">Chaenocephalus aceratus</name>
    <name type="common">Blackfin icefish</name>
    <name type="synonym">Chaenichthys aceratus</name>
    <dbReference type="NCBI Taxonomy" id="36190"/>
    <lineage>
        <taxon>Eukaryota</taxon>
        <taxon>Metazoa</taxon>
        <taxon>Chordata</taxon>
        <taxon>Craniata</taxon>
        <taxon>Vertebrata</taxon>
        <taxon>Euteleostomi</taxon>
        <taxon>Actinopterygii</taxon>
        <taxon>Neopterygii</taxon>
        <taxon>Teleostei</taxon>
        <taxon>Neoteleostei</taxon>
        <taxon>Acanthomorphata</taxon>
        <taxon>Eupercaria</taxon>
        <taxon>Perciformes</taxon>
        <taxon>Notothenioidei</taxon>
        <taxon>Channichthyidae</taxon>
        <taxon>Chaenocephalus</taxon>
    </lineage>
</organism>
<sequence>MHFGLANVKQQHRDPEQYANVSATAADIETTLTLPASPRLILLVSGGTGQVTTGRWMITLEGRVISEVITPTFLTGLVAVFAIYYIFNLQYQEEAAGTLEFIQRRFIGINPERGTKAIRDKVVSKKTAVIVQKKSATVNTHVSTPLKNLLDFEWDYI</sequence>
<evidence type="ECO:0000313" key="1">
    <source>
        <dbReference type="EMBL" id="KAI4817334.1"/>
    </source>
</evidence>
<evidence type="ECO:0000313" key="2">
    <source>
        <dbReference type="Proteomes" id="UP001057452"/>
    </source>
</evidence>
<gene>
    <name evidence="1" type="ORF">KUCAC02_010741</name>
</gene>
<keyword evidence="2" id="KW-1185">Reference proteome</keyword>